<organism evidence="2 3">
    <name type="scientific">Desulfosarcina widdelii</name>
    <dbReference type="NCBI Taxonomy" id="947919"/>
    <lineage>
        <taxon>Bacteria</taxon>
        <taxon>Pseudomonadati</taxon>
        <taxon>Thermodesulfobacteriota</taxon>
        <taxon>Desulfobacteria</taxon>
        <taxon>Desulfobacterales</taxon>
        <taxon>Desulfosarcinaceae</taxon>
        <taxon>Desulfosarcina</taxon>
    </lineage>
</organism>
<dbReference type="Pfam" id="PF00107">
    <property type="entry name" value="ADH_zinc_N"/>
    <property type="match status" value="1"/>
</dbReference>
<dbReference type="InterPro" id="IPR051397">
    <property type="entry name" value="Zn-ADH-like_protein"/>
</dbReference>
<dbReference type="PANTHER" id="PTHR43677">
    <property type="entry name" value="SHORT-CHAIN DEHYDROGENASE/REDUCTASE"/>
    <property type="match status" value="1"/>
</dbReference>
<dbReference type="InterPro" id="IPR011032">
    <property type="entry name" value="GroES-like_sf"/>
</dbReference>
<protein>
    <submittedName>
        <fullName evidence="2">NADPH:quinone oxidoreductase</fullName>
    </submittedName>
</protein>
<keyword evidence="3" id="KW-1185">Reference proteome</keyword>
<dbReference type="InterPro" id="IPR020843">
    <property type="entry name" value="ER"/>
</dbReference>
<dbReference type="InterPro" id="IPR013149">
    <property type="entry name" value="ADH-like_C"/>
</dbReference>
<evidence type="ECO:0000259" key="1">
    <source>
        <dbReference type="SMART" id="SM00829"/>
    </source>
</evidence>
<dbReference type="AlphaFoldDB" id="A0A5K7ZE94"/>
<dbReference type="CDD" id="cd08241">
    <property type="entry name" value="QOR1"/>
    <property type="match status" value="1"/>
</dbReference>
<dbReference type="RefSeq" id="WP_155307110.1">
    <property type="nucleotide sequence ID" value="NZ_AP021875.1"/>
</dbReference>
<dbReference type="PANTHER" id="PTHR43677:SF4">
    <property type="entry name" value="QUINONE OXIDOREDUCTASE-LIKE PROTEIN 2"/>
    <property type="match status" value="1"/>
</dbReference>
<feature type="domain" description="Enoyl reductase (ER)" evidence="1">
    <location>
        <begin position="18"/>
        <end position="328"/>
    </location>
</feature>
<dbReference type="Gene3D" id="3.90.180.10">
    <property type="entry name" value="Medium-chain alcohol dehydrogenases, catalytic domain"/>
    <property type="match status" value="1"/>
</dbReference>
<dbReference type="Pfam" id="PF08240">
    <property type="entry name" value="ADH_N"/>
    <property type="match status" value="1"/>
</dbReference>
<evidence type="ECO:0000313" key="3">
    <source>
        <dbReference type="Proteomes" id="UP000427769"/>
    </source>
</evidence>
<dbReference type="InterPro" id="IPR036291">
    <property type="entry name" value="NAD(P)-bd_dom_sf"/>
</dbReference>
<dbReference type="KEGG" id="dwd:DSCW_58960"/>
<dbReference type="SMART" id="SM00829">
    <property type="entry name" value="PKS_ER"/>
    <property type="match status" value="1"/>
</dbReference>
<name>A0A5K7ZE94_9BACT</name>
<dbReference type="SUPFAM" id="SSF50129">
    <property type="entry name" value="GroES-like"/>
    <property type="match status" value="1"/>
</dbReference>
<dbReference type="Gene3D" id="3.40.50.720">
    <property type="entry name" value="NAD(P)-binding Rossmann-like Domain"/>
    <property type="match status" value="1"/>
</dbReference>
<proteinExistence type="predicted"/>
<accession>A0A5K7ZE94</accession>
<gene>
    <name evidence="2" type="ORF">DSCW_58960</name>
</gene>
<dbReference type="InterPro" id="IPR013154">
    <property type="entry name" value="ADH-like_N"/>
</dbReference>
<sequence>MPIGREKMLAWQITQFGKFEDVLQLKSCALPCAPPEEAVVEVNAIGLNYLDILAIAGKYQEKGTLPFIPGVEAAGRVVEAGSGSAFQVGDRVMSFGKAACAGYMVSEQVNTFILPEDMTYEEAAVFQLTYQTAHMALVHRARLQADEWLLVHAGAGGVGTAAIQIGCALGAKVVATAGSDEKLETCRRAGAEVAVNYREDSFCKVIQEVTDGRGVDVIFDPVGGSVFEESTRCIAFEGRIITIGYASGIIPSITLNRILLKNMDVIGLFWGNYRHHDPQRIEQTQSELNRLWAAGKVRPIIYRQYAFEDYPEALAALSGRKSFGKIVLKGPKVV</sequence>
<dbReference type="SUPFAM" id="SSF51735">
    <property type="entry name" value="NAD(P)-binding Rossmann-fold domains"/>
    <property type="match status" value="1"/>
</dbReference>
<dbReference type="EMBL" id="AP021875">
    <property type="protein sequence ID" value="BBO78479.1"/>
    <property type="molecule type" value="Genomic_DNA"/>
</dbReference>
<dbReference type="Proteomes" id="UP000427769">
    <property type="component" value="Chromosome"/>
</dbReference>
<evidence type="ECO:0000313" key="2">
    <source>
        <dbReference type="EMBL" id="BBO78479.1"/>
    </source>
</evidence>
<dbReference type="GO" id="GO:0016491">
    <property type="term" value="F:oxidoreductase activity"/>
    <property type="evidence" value="ECO:0007669"/>
    <property type="project" value="InterPro"/>
</dbReference>
<reference evidence="2 3" key="1">
    <citation type="submission" date="2019-11" db="EMBL/GenBank/DDBJ databases">
        <title>Comparative genomics of hydrocarbon-degrading Desulfosarcina strains.</title>
        <authorList>
            <person name="Watanabe M."/>
            <person name="Kojima H."/>
            <person name="Fukui M."/>
        </authorList>
    </citation>
    <scope>NUCLEOTIDE SEQUENCE [LARGE SCALE GENOMIC DNA]</scope>
    <source>
        <strain evidence="2 3">PP31</strain>
    </source>
</reference>
<dbReference type="OrthoDB" id="9805663at2"/>